<evidence type="ECO:0000313" key="2">
    <source>
        <dbReference type="Proteomes" id="UP001302126"/>
    </source>
</evidence>
<evidence type="ECO:0008006" key="3">
    <source>
        <dbReference type="Google" id="ProtNLM"/>
    </source>
</evidence>
<evidence type="ECO:0000313" key="1">
    <source>
        <dbReference type="EMBL" id="KAK4184017.1"/>
    </source>
</evidence>
<gene>
    <name evidence="1" type="ORF">QBC35DRAFT_541536</name>
</gene>
<reference evidence="1" key="2">
    <citation type="submission" date="2023-05" db="EMBL/GenBank/DDBJ databases">
        <authorList>
            <consortium name="Lawrence Berkeley National Laboratory"/>
            <person name="Steindorff A."/>
            <person name="Hensen N."/>
            <person name="Bonometti L."/>
            <person name="Westerberg I."/>
            <person name="Brannstrom I.O."/>
            <person name="Guillou S."/>
            <person name="Cros-Aarteil S."/>
            <person name="Calhoun S."/>
            <person name="Haridas S."/>
            <person name="Kuo A."/>
            <person name="Mondo S."/>
            <person name="Pangilinan J."/>
            <person name="Riley R."/>
            <person name="Labutti K."/>
            <person name="Andreopoulos B."/>
            <person name="Lipzen A."/>
            <person name="Chen C."/>
            <person name="Yanf M."/>
            <person name="Daum C."/>
            <person name="Ng V."/>
            <person name="Clum A."/>
            <person name="Ohm R."/>
            <person name="Martin F."/>
            <person name="Silar P."/>
            <person name="Natvig D."/>
            <person name="Lalanne C."/>
            <person name="Gautier V."/>
            <person name="Ament-Velasquez S.L."/>
            <person name="Kruys A."/>
            <person name="Hutchinson M.I."/>
            <person name="Powell A.J."/>
            <person name="Barry K."/>
            <person name="Miller A.N."/>
            <person name="Grigoriev I.V."/>
            <person name="Debuchy R."/>
            <person name="Gladieux P."/>
            <person name="Thoren M.H."/>
            <person name="Johannesson H."/>
        </authorList>
    </citation>
    <scope>NUCLEOTIDE SEQUENCE</scope>
    <source>
        <strain evidence="1">PSN309</strain>
    </source>
</reference>
<dbReference type="AlphaFoldDB" id="A0AAN6WPG5"/>
<dbReference type="EMBL" id="MU864510">
    <property type="protein sequence ID" value="KAK4184017.1"/>
    <property type="molecule type" value="Genomic_DNA"/>
</dbReference>
<proteinExistence type="predicted"/>
<name>A0AAN6WPG5_9PEZI</name>
<accession>A0AAN6WPG5</accession>
<keyword evidence="2" id="KW-1185">Reference proteome</keyword>
<sequence>MDPWTAVQCASAVVGFVNLARRVMAGTYKTDNGASELRSKAKGDKARSGIYEEFDKLCGECENAIKSILKVINKVCTRGESNPSLWSSLKESVGTLWNQKEIQGLQAQLERYQQQLPPLMIAMIRKRLLQEWCWKPTRVSKRWMRDWGDLQAVNLKAATLMTSLDHVHDERDDIPQQNNQEQIPALDAIARGALEESLARLFGGGRGLHEGRGEELLLALEAGSRQEDGAVGFVPGRDGGGELQVLVGVLV</sequence>
<organism evidence="1 2">
    <name type="scientific">Podospora australis</name>
    <dbReference type="NCBI Taxonomy" id="1536484"/>
    <lineage>
        <taxon>Eukaryota</taxon>
        <taxon>Fungi</taxon>
        <taxon>Dikarya</taxon>
        <taxon>Ascomycota</taxon>
        <taxon>Pezizomycotina</taxon>
        <taxon>Sordariomycetes</taxon>
        <taxon>Sordariomycetidae</taxon>
        <taxon>Sordariales</taxon>
        <taxon>Podosporaceae</taxon>
        <taxon>Podospora</taxon>
    </lineage>
</organism>
<comment type="caution">
    <text evidence="1">The sequence shown here is derived from an EMBL/GenBank/DDBJ whole genome shotgun (WGS) entry which is preliminary data.</text>
</comment>
<protein>
    <recommendedName>
        <fullName evidence="3">Fungal N-terminal domain-containing protein</fullName>
    </recommendedName>
</protein>
<dbReference type="Proteomes" id="UP001302126">
    <property type="component" value="Unassembled WGS sequence"/>
</dbReference>
<reference evidence="1" key="1">
    <citation type="journal article" date="2023" name="Mol. Phylogenet. Evol.">
        <title>Genome-scale phylogeny and comparative genomics of the fungal order Sordariales.</title>
        <authorList>
            <person name="Hensen N."/>
            <person name="Bonometti L."/>
            <person name="Westerberg I."/>
            <person name="Brannstrom I.O."/>
            <person name="Guillou S."/>
            <person name="Cros-Aarteil S."/>
            <person name="Calhoun S."/>
            <person name="Haridas S."/>
            <person name="Kuo A."/>
            <person name="Mondo S."/>
            <person name="Pangilinan J."/>
            <person name="Riley R."/>
            <person name="LaButti K."/>
            <person name="Andreopoulos B."/>
            <person name="Lipzen A."/>
            <person name="Chen C."/>
            <person name="Yan M."/>
            <person name="Daum C."/>
            <person name="Ng V."/>
            <person name="Clum A."/>
            <person name="Steindorff A."/>
            <person name="Ohm R.A."/>
            <person name="Martin F."/>
            <person name="Silar P."/>
            <person name="Natvig D.O."/>
            <person name="Lalanne C."/>
            <person name="Gautier V."/>
            <person name="Ament-Velasquez S.L."/>
            <person name="Kruys A."/>
            <person name="Hutchinson M.I."/>
            <person name="Powell A.J."/>
            <person name="Barry K."/>
            <person name="Miller A.N."/>
            <person name="Grigoriev I.V."/>
            <person name="Debuchy R."/>
            <person name="Gladieux P."/>
            <person name="Hiltunen Thoren M."/>
            <person name="Johannesson H."/>
        </authorList>
    </citation>
    <scope>NUCLEOTIDE SEQUENCE</scope>
    <source>
        <strain evidence="1">PSN309</strain>
    </source>
</reference>